<evidence type="ECO:0000313" key="7">
    <source>
        <dbReference type="Proteomes" id="UP000189703"/>
    </source>
</evidence>
<dbReference type="GeneID" id="104591666"/>
<gene>
    <name evidence="8" type="primary">LOC104591666</name>
</gene>
<dbReference type="GO" id="GO:0007059">
    <property type="term" value="P:chromosome segregation"/>
    <property type="evidence" value="ECO:0007669"/>
    <property type="project" value="UniProtKB-KW"/>
</dbReference>
<accession>A0A1U7Z8W5</accession>
<protein>
    <submittedName>
        <fullName evidence="8">Sister chromatid cohesion 1 protein 2 isoform X1</fullName>
    </submittedName>
</protein>
<dbReference type="CDD" id="cd21793">
    <property type="entry name" value="Rad21_Rec8_M_AtSYN1-like"/>
    <property type="match status" value="1"/>
</dbReference>
<proteinExistence type="inferred from homology"/>
<evidence type="ECO:0000256" key="4">
    <source>
        <dbReference type="ARBA" id="ARBA00022829"/>
    </source>
</evidence>
<keyword evidence="4" id="KW-0159">Chromosome partition</keyword>
<dbReference type="GO" id="GO:1990414">
    <property type="term" value="P:replication-born double-strand break repair via sister chromatid exchange"/>
    <property type="evidence" value="ECO:0000318"/>
    <property type="project" value="GO_Central"/>
</dbReference>
<name>A0A1U7Z8W5_NELNU</name>
<dbReference type="eggNOG" id="KOG1213">
    <property type="taxonomic scope" value="Eukaryota"/>
</dbReference>
<dbReference type="FunFam" id="1.10.10.580:FF:000002">
    <property type="entry name" value="Sister chromatid cohesion 1 protein 4"/>
    <property type="match status" value="1"/>
</dbReference>
<evidence type="ECO:0000256" key="1">
    <source>
        <dbReference type="ARBA" id="ARBA00004123"/>
    </source>
</evidence>
<dbReference type="PANTHER" id="PTHR12585:SF73">
    <property type="entry name" value="SISTER CHROMATID COHESION 1 PROTEIN 2"/>
    <property type="match status" value="1"/>
</dbReference>
<dbReference type="RefSeq" id="XP_010248920.1">
    <property type="nucleotide sequence ID" value="XM_010250618.2"/>
</dbReference>
<keyword evidence="3" id="KW-0131">Cell cycle</keyword>
<reference evidence="8" key="1">
    <citation type="submission" date="2025-08" db="UniProtKB">
        <authorList>
            <consortium name="RefSeq"/>
        </authorList>
    </citation>
    <scope>IDENTIFICATION</scope>
</reference>
<dbReference type="STRING" id="4432.A0A1U7Z8W5"/>
<evidence type="ECO:0000256" key="2">
    <source>
        <dbReference type="ARBA" id="ARBA00009870"/>
    </source>
</evidence>
<dbReference type="OrthoDB" id="10071381at2759"/>
<keyword evidence="5" id="KW-0539">Nucleus</keyword>
<dbReference type="FunCoup" id="A0A1U7Z8W5">
    <property type="interactions" value="2179"/>
</dbReference>
<dbReference type="PANTHER" id="PTHR12585">
    <property type="entry name" value="SCC1 / RAD21 FAMILY MEMBER"/>
    <property type="match status" value="1"/>
</dbReference>
<dbReference type="GO" id="GO:0005634">
    <property type="term" value="C:nucleus"/>
    <property type="evidence" value="ECO:0007669"/>
    <property type="project" value="UniProtKB-SubCell"/>
</dbReference>
<dbReference type="InterPro" id="IPR039781">
    <property type="entry name" value="Rad21/Rec8-like"/>
</dbReference>
<keyword evidence="3" id="KW-0132">Cell division</keyword>
<dbReference type="SUPFAM" id="SSF46785">
    <property type="entry name" value="Winged helix' DNA-binding domain"/>
    <property type="match status" value="1"/>
</dbReference>
<evidence type="ECO:0000256" key="3">
    <source>
        <dbReference type="ARBA" id="ARBA00022776"/>
    </source>
</evidence>
<dbReference type="AlphaFoldDB" id="A0A1U7Z8W5"/>
<dbReference type="InterPro" id="IPR023093">
    <property type="entry name" value="ScpA-like_C"/>
</dbReference>
<evidence type="ECO:0000256" key="6">
    <source>
        <dbReference type="ARBA" id="ARBA00064543"/>
    </source>
</evidence>
<dbReference type="InterPro" id="IPR036390">
    <property type="entry name" value="WH_DNA-bd_sf"/>
</dbReference>
<keyword evidence="3" id="KW-0498">Mitosis</keyword>
<keyword evidence="7" id="KW-1185">Reference proteome</keyword>
<evidence type="ECO:0000313" key="8">
    <source>
        <dbReference type="RefSeq" id="XP_010248920.1"/>
    </source>
</evidence>
<dbReference type="GO" id="GO:0008278">
    <property type="term" value="C:cohesin complex"/>
    <property type="evidence" value="ECO:0000318"/>
    <property type="project" value="GO_Central"/>
</dbReference>
<dbReference type="GO" id="GO:0007062">
    <property type="term" value="P:sister chromatid cohesion"/>
    <property type="evidence" value="ECO:0000318"/>
    <property type="project" value="GO_Central"/>
</dbReference>
<dbReference type="OMA" id="PDRFYEP"/>
<dbReference type="Gene3D" id="1.10.10.580">
    <property type="entry name" value="Structural maintenance of chromosome 1. Chain E"/>
    <property type="match status" value="1"/>
</dbReference>
<dbReference type="Pfam" id="PF04825">
    <property type="entry name" value="Rad21_Rec8_N"/>
    <property type="match status" value="1"/>
</dbReference>
<dbReference type="Pfam" id="PF04824">
    <property type="entry name" value="Rad21_Rec8"/>
    <property type="match status" value="1"/>
</dbReference>
<dbReference type="InterPro" id="IPR006910">
    <property type="entry name" value="Rad21_Rec8_N"/>
</dbReference>
<evidence type="ECO:0000256" key="5">
    <source>
        <dbReference type="ARBA" id="ARBA00023242"/>
    </source>
</evidence>
<dbReference type="KEGG" id="nnu:104591666"/>
<organism evidence="7 8">
    <name type="scientific">Nelumbo nucifera</name>
    <name type="common">Sacred lotus</name>
    <dbReference type="NCBI Taxonomy" id="4432"/>
    <lineage>
        <taxon>Eukaryota</taxon>
        <taxon>Viridiplantae</taxon>
        <taxon>Streptophyta</taxon>
        <taxon>Embryophyta</taxon>
        <taxon>Tracheophyta</taxon>
        <taxon>Spermatophyta</taxon>
        <taxon>Magnoliopsida</taxon>
        <taxon>Proteales</taxon>
        <taxon>Nelumbonaceae</taxon>
        <taxon>Nelumbo</taxon>
    </lineage>
</organism>
<dbReference type="Proteomes" id="UP000189703">
    <property type="component" value="Unplaced"/>
</dbReference>
<sequence>MFYSQTLLSRKGPLRTIWIAAYCHKKLKKDQIAETDISSSVDKIILDEVTVTYRVLGFLLLGVVRIYSRKVDYLYHDCNEVLIKINSFKVTRRANLLKEAAFAPYVSITLPDTFELDAFDLEIVEDVSGSNVRPHDEIVLEAWEEDVDYSLNKYHHKEVAADLDICTAGYTPIEDVLSPYMLDFNMDSLPYHYQSNLEESMEKLRCNLFPQEEQLDHELYCGAEEPLDFVAQFDKTDDQEENLKFLEIPPLDIGGYDIFTEGHPIETTPDKTSDKTNFSHPSGAVTPGVMVIPTPSKKEQARRPRKRRSLFDEMIVLPNEVLRQSIHDSSSLVAKRRKVPHTALDAWRNHKISSLQQNFSEPLFPYISSELKILFYNNNLNTPEPAEDAEGPSKLGEVKFETPRDSVERRPIFQENSIDHSTSAWSLESPTYVKPNREEVPIPVARVDLSPSETQDLVLSLMDEEIGPYEENNSELGGCSVRTRAVARYLQKRFLNKKKQKENQVLNLACVLEGRTRKESARLFYEILVLKTQGFVDVKQETCYDDILVLTTPHIEAVP</sequence>
<comment type="similarity">
    <text evidence="2">Belongs to the rad21 family.</text>
</comment>
<dbReference type="InterPro" id="IPR006909">
    <property type="entry name" value="Rad21/Rec8_C_eu"/>
</dbReference>
<dbReference type="GO" id="GO:0003682">
    <property type="term" value="F:chromatin binding"/>
    <property type="evidence" value="ECO:0000318"/>
    <property type="project" value="GO_Central"/>
</dbReference>
<comment type="subunit">
    <text evidence="6">Component of the cohesin complex.</text>
</comment>
<comment type="subcellular location">
    <subcellularLocation>
        <location evidence="1">Nucleus</location>
    </subcellularLocation>
</comment>